<dbReference type="EMBL" id="FNDE01000080">
    <property type="protein sequence ID" value="SDH84890.1"/>
    <property type="molecule type" value="Genomic_DNA"/>
</dbReference>
<evidence type="ECO:0000313" key="3">
    <source>
        <dbReference type="EMBL" id="SDH84890.1"/>
    </source>
</evidence>
<sequence>MDNYFKETNAFIQGNTSLRAPQRKAHERLKQSFIDNLSTHKIITLPTGVGKTGLIAIAPFEISDGRVLVITPSLVIREGISDAFDTRTSFNFWTERNVILDDNKLPRVYRYAGFNSSGARKRVMRYLEEADDVNYFV</sequence>
<name>A0A1G8FS04_ANETH</name>
<dbReference type="GO" id="GO:0016787">
    <property type="term" value="F:hydrolase activity"/>
    <property type="evidence" value="ECO:0007669"/>
    <property type="project" value="InterPro"/>
</dbReference>
<gene>
    <name evidence="2" type="ORF">K3F53_16965</name>
    <name evidence="3" type="ORF">SAMN04489735_10802</name>
</gene>
<dbReference type="InterPro" id="IPR027417">
    <property type="entry name" value="P-loop_NTPase"/>
</dbReference>
<keyword evidence="2" id="KW-0547">Nucleotide-binding</keyword>
<keyword evidence="2" id="KW-0067">ATP-binding</keyword>
<dbReference type="Gene3D" id="3.40.50.300">
    <property type="entry name" value="P-loop containing nucleotide triphosphate hydrolases"/>
    <property type="match status" value="1"/>
</dbReference>
<dbReference type="GO" id="GO:0005524">
    <property type="term" value="F:ATP binding"/>
    <property type="evidence" value="ECO:0007669"/>
    <property type="project" value="InterPro"/>
</dbReference>
<reference evidence="2 5" key="2">
    <citation type="submission" date="2021-08" db="EMBL/GenBank/DDBJ databases">
        <title>Complete genome sequence of the strain Aneurinibacillus thermoaerophilus CCM 8960.</title>
        <authorList>
            <person name="Musilova J."/>
            <person name="Kourilova X."/>
            <person name="Pernicova I."/>
            <person name="Bezdicek M."/>
            <person name="Lengerova M."/>
            <person name="Obruca S."/>
            <person name="Sedlar K."/>
        </authorList>
    </citation>
    <scope>NUCLEOTIDE SEQUENCE [LARGE SCALE GENOMIC DNA]</scope>
    <source>
        <strain evidence="2 5">CCM 8960</strain>
    </source>
</reference>
<dbReference type="GeneID" id="97143075"/>
<evidence type="ECO:0000313" key="2">
    <source>
        <dbReference type="EMBL" id="QYY42507.1"/>
    </source>
</evidence>
<keyword evidence="2" id="KW-0378">Hydrolase</keyword>
<dbReference type="EMBL" id="CP080764">
    <property type="protein sequence ID" value="QYY42507.1"/>
    <property type="molecule type" value="Genomic_DNA"/>
</dbReference>
<organism evidence="3 4">
    <name type="scientific">Aneurinibacillus thermoaerophilus</name>
    <dbReference type="NCBI Taxonomy" id="143495"/>
    <lineage>
        <taxon>Bacteria</taxon>
        <taxon>Bacillati</taxon>
        <taxon>Bacillota</taxon>
        <taxon>Bacilli</taxon>
        <taxon>Bacillales</taxon>
        <taxon>Paenibacillaceae</taxon>
        <taxon>Aneurinibacillus group</taxon>
        <taxon>Aneurinibacillus</taxon>
    </lineage>
</organism>
<keyword evidence="2" id="KW-0347">Helicase</keyword>
<dbReference type="OrthoDB" id="9802848at2"/>
<dbReference type="Proteomes" id="UP000198956">
    <property type="component" value="Unassembled WGS sequence"/>
</dbReference>
<dbReference type="Pfam" id="PF04851">
    <property type="entry name" value="ResIII"/>
    <property type="match status" value="1"/>
</dbReference>
<dbReference type="Proteomes" id="UP000826616">
    <property type="component" value="Chromosome"/>
</dbReference>
<protein>
    <submittedName>
        <fullName evidence="2">DEAD/DEAH box helicase family protein</fullName>
    </submittedName>
    <submittedName>
        <fullName evidence="3">Type III restriction enzyme, res subunit</fullName>
    </submittedName>
</protein>
<feature type="domain" description="Helicase/UvrB N-terminal" evidence="1">
    <location>
        <begin position="17"/>
        <end position="104"/>
    </location>
</feature>
<evidence type="ECO:0000313" key="5">
    <source>
        <dbReference type="Proteomes" id="UP000826616"/>
    </source>
</evidence>
<proteinExistence type="predicted"/>
<evidence type="ECO:0000259" key="1">
    <source>
        <dbReference type="Pfam" id="PF04851"/>
    </source>
</evidence>
<reference evidence="3 4" key="1">
    <citation type="submission" date="2016-10" db="EMBL/GenBank/DDBJ databases">
        <authorList>
            <person name="de Groot N.N."/>
        </authorList>
    </citation>
    <scope>NUCLEOTIDE SEQUENCE [LARGE SCALE GENOMIC DNA]</scope>
    <source>
        <strain evidence="3 4">L 420-91</strain>
    </source>
</reference>
<evidence type="ECO:0000313" key="4">
    <source>
        <dbReference type="Proteomes" id="UP000198956"/>
    </source>
</evidence>
<keyword evidence="5" id="KW-1185">Reference proteome</keyword>
<accession>A0A1G8FS04</accession>
<dbReference type="RefSeq" id="WP_091261606.1">
    <property type="nucleotide sequence ID" value="NZ_CP080764.1"/>
</dbReference>
<dbReference type="AlphaFoldDB" id="A0A1G8FS04"/>
<dbReference type="GO" id="GO:0003677">
    <property type="term" value="F:DNA binding"/>
    <property type="evidence" value="ECO:0007669"/>
    <property type="project" value="InterPro"/>
</dbReference>
<dbReference type="InterPro" id="IPR006935">
    <property type="entry name" value="Helicase/UvrB_N"/>
</dbReference>
<dbReference type="SUPFAM" id="SSF52540">
    <property type="entry name" value="P-loop containing nucleoside triphosphate hydrolases"/>
    <property type="match status" value="1"/>
</dbReference>
<dbReference type="GO" id="GO:0004386">
    <property type="term" value="F:helicase activity"/>
    <property type="evidence" value="ECO:0007669"/>
    <property type="project" value="UniProtKB-KW"/>
</dbReference>